<proteinExistence type="predicted"/>
<feature type="region of interest" description="Disordered" evidence="1">
    <location>
        <begin position="274"/>
        <end position="298"/>
    </location>
</feature>
<gene>
    <name evidence="3" type="ORF">PCOR1329_LOCUS73561</name>
</gene>
<name>A0ABN9X5G4_9DINO</name>
<feature type="chain" id="PRO_5045984778" evidence="2">
    <location>
        <begin position="23"/>
        <end position="298"/>
    </location>
</feature>
<reference evidence="3" key="1">
    <citation type="submission" date="2023-10" db="EMBL/GenBank/DDBJ databases">
        <authorList>
            <person name="Chen Y."/>
            <person name="Shah S."/>
            <person name="Dougan E. K."/>
            <person name="Thang M."/>
            <person name="Chan C."/>
        </authorList>
    </citation>
    <scope>NUCLEOTIDE SEQUENCE [LARGE SCALE GENOMIC DNA]</scope>
</reference>
<feature type="signal peptide" evidence="2">
    <location>
        <begin position="1"/>
        <end position="22"/>
    </location>
</feature>
<accession>A0ABN9X5G4</accession>
<dbReference type="Proteomes" id="UP001189429">
    <property type="component" value="Unassembled WGS sequence"/>
</dbReference>
<evidence type="ECO:0000313" key="3">
    <source>
        <dbReference type="EMBL" id="CAK0894532.1"/>
    </source>
</evidence>
<evidence type="ECO:0000256" key="2">
    <source>
        <dbReference type="SAM" id="SignalP"/>
    </source>
</evidence>
<evidence type="ECO:0000313" key="4">
    <source>
        <dbReference type="Proteomes" id="UP001189429"/>
    </source>
</evidence>
<dbReference type="EMBL" id="CAUYUJ010019914">
    <property type="protein sequence ID" value="CAK0894532.1"/>
    <property type="molecule type" value="Genomic_DNA"/>
</dbReference>
<feature type="region of interest" description="Disordered" evidence="1">
    <location>
        <begin position="232"/>
        <end position="251"/>
    </location>
</feature>
<sequence length="298" mass="33560">MVRTAALLTGAALAQGVSFASGSSHSQFVVDTFGEGEDGMMTGAPEWCRNETELTWKQRKERLLQHDTLEWCKVQVRHLQAANESVPEWMDKLVEDDRKRGQMKWAAAETKRLRAEGKEVPQWMDWAAAENDKWSNRWAACKAAELQAAGEEPPAWMVENGRKGVLDYASEKQKDLQEQIDELQEEREEEEAVIQADGNATMAEERRLAMQRAVYKKSAHQQLDVLQAELASVQESEEAWEKDTSASPKQLKRALKKAQQASVMMEKILARMKEAKAKEEAEQQSASGAEPVVDVTAE</sequence>
<keyword evidence="4" id="KW-1185">Reference proteome</keyword>
<comment type="caution">
    <text evidence="3">The sequence shown here is derived from an EMBL/GenBank/DDBJ whole genome shotgun (WGS) entry which is preliminary data.</text>
</comment>
<keyword evidence="2" id="KW-0732">Signal</keyword>
<protein>
    <submittedName>
        <fullName evidence="3">Uncharacterized protein</fullName>
    </submittedName>
</protein>
<evidence type="ECO:0000256" key="1">
    <source>
        <dbReference type="SAM" id="MobiDB-lite"/>
    </source>
</evidence>
<organism evidence="3 4">
    <name type="scientific">Prorocentrum cordatum</name>
    <dbReference type="NCBI Taxonomy" id="2364126"/>
    <lineage>
        <taxon>Eukaryota</taxon>
        <taxon>Sar</taxon>
        <taxon>Alveolata</taxon>
        <taxon>Dinophyceae</taxon>
        <taxon>Prorocentrales</taxon>
        <taxon>Prorocentraceae</taxon>
        <taxon>Prorocentrum</taxon>
    </lineage>
</organism>